<dbReference type="SMART" id="SM00060">
    <property type="entry name" value="FN3"/>
    <property type="match status" value="1"/>
</dbReference>
<dbReference type="RefSeq" id="WP_179818680.1">
    <property type="nucleotide sequence ID" value="NZ_JACCCO010000001.1"/>
</dbReference>
<keyword evidence="3" id="KW-0119">Carbohydrate metabolism</keyword>
<dbReference type="GO" id="GO:0000272">
    <property type="term" value="P:polysaccharide catabolic process"/>
    <property type="evidence" value="ECO:0007669"/>
    <property type="project" value="UniProtKB-KW"/>
</dbReference>
<evidence type="ECO:0000313" key="10">
    <source>
        <dbReference type="Proteomes" id="UP000576393"/>
    </source>
</evidence>
<feature type="region of interest" description="Disordered" evidence="7">
    <location>
        <begin position="1"/>
        <end position="22"/>
    </location>
</feature>
<keyword evidence="10" id="KW-1185">Reference proteome</keyword>
<keyword evidence="4" id="KW-0326">Glycosidase</keyword>
<dbReference type="GO" id="GO:0010411">
    <property type="term" value="P:xyloglucan metabolic process"/>
    <property type="evidence" value="ECO:0007669"/>
    <property type="project" value="TreeGrafter"/>
</dbReference>
<evidence type="ECO:0000259" key="8">
    <source>
        <dbReference type="PROSITE" id="PS50853"/>
    </source>
</evidence>
<dbReference type="InterPro" id="IPR013783">
    <property type="entry name" value="Ig-like_fold"/>
</dbReference>
<organism evidence="9 10">
    <name type="scientific">Streptosporangium sandarakinum</name>
    <dbReference type="NCBI Taxonomy" id="1260955"/>
    <lineage>
        <taxon>Bacteria</taxon>
        <taxon>Bacillati</taxon>
        <taxon>Actinomycetota</taxon>
        <taxon>Actinomycetes</taxon>
        <taxon>Streptosporangiales</taxon>
        <taxon>Streptosporangiaceae</taxon>
        <taxon>Streptosporangium</taxon>
    </lineage>
</organism>
<evidence type="ECO:0000256" key="5">
    <source>
        <dbReference type="ARBA" id="ARBA00023326"/>
    </source>
</evidence>
<name>A0A852UV82_9ACTN</name>
<protein>
    <recommendedName>
        <fullName evidence="8">Fibronectin type-III domain-containing protein</fullName>
    </recommendedName>
</protein>
<feature type="compositionally biased region" description="Low complexity" evidence="7">
    <location>
        <begin position="155"/>
        <end position="179"/>
    </location>
</feature>
<accession>A0A852UV82</accession>
<dbReference type="SUPFAM" id="SSF110296">
    <property type="entry name" value="Oligoxyloglucan reducing end-specific cellobiohydrolase"/>
    <property type="match status" value="1"/>
</dbReference>
<evidence type="ECO:0000256" key="6">
    <source>
        <dbReference type="ARBA" id="ARBA00037986"/>
    </source>
</evidence>
<keyword evidence="5" id="KW-0624">Polysaccharide degradation</keyword>
<keyword evidence="1" id="KW-0732">Signal</keyword>
<feature type="domain" description="Fibronectin type-III" evidence="8">
    <location>
        <begin position="168"/>
        <end position="260"/>
    </location>
</feature>
<dbReference type="GO" id="GO:0016798">
    <property type="term" value="F:hydrolase activity, acting on glycosyl bonds"/>
    <property type="evidence" value="ECO:0007669"/>
    <property type="project" value="UniProtKB-KW"/>
</dbReference>
<dbReference type="InterPro" id="IPR036116">
    <property type="entry name" value="FN3_sf"/>
</dbReference>
<dbReference type="Gene3D" id="2.60.40.10">
    <property type="entry name" value="Immunoglobulins"/>
    <property type="match status" value="1"/>
</dbReference>
<gene>
    <name evidence="9" type="ORF">HDA43_001163</name>
</gene>
<dbReference type="SUPFAM" id="SSF49265">
    <property type="entry name" value="Fibronectin type III"/>
    <property type="match status" value="1"/>
</dbReference>
<reference evidence="9 10" key="1">
    <citation type="submission" date="2020-07" db="EMBL/GenBank/DDBJ databases">
        <title>Sequencing the genomes of 1000 actinobacteria strains.</title>
        <authorList>
            <person name="Klenk H.-P."/>
        </authorList>
    </citation>
    <scope>NUCLEOTIDE SEQUENCE [LARGE SCALE GENOMIC DNA]</scope>
    <source>
        <strain evidence="9 10">DSM 45763</strain>
    </source>
</reference>
<feature type="region of interest" description="Disordered" evidence="7">
    <location>
        <begin position="153"/>
        <end position="185"/>
    </location>
</feature>
<evidence type="ECO:0000256" key="7">
    <source>
        <dbReference type="SAM" id="MobiDB-lite"/>
    </source>
</evidence>
<dbReference type="InterPro" id="IPR015943">
    <property type="entry name" value="WD40/YVTN_repeat-like_dom_sf"/>
</dbReference>
<evidence type="ECO:0000256" key="2">
    <source>
        <dbReference type="ARBA" id="ARBA00022801"/>
    </source>
</evidence>
<dbReference type="PANTHER" id="PTHR43739:SF2">
    <property type="entry name" value="OLIGOXYLOGLUCAN-REDUCING END-SPECIFIC XYLOGLUCANASE-RELATED"/>
    <property type="match status" value="1"/>
</dbReference>
<evidence type="ECO:0000313" key="9">
    <source>
        <dbReference type="EMBL" id="NYF39004.1"/>
    </source>
</evidence>
<dbReference type="InterPro" id="IPR052025">
    <property type="entry name" value="Xyloglucanase_GH74"/>
</dbReference>
<dbReference type="AlphaFoldDB" id="A0A852UV82"/>
<dbReference type="Gene3D" id="2.130.10.10">
    <property type="entry name" value="YVTN repeat-like/Quinoprotein amine dehydrogenase"/>
    <property type="match status" value="2"/>
</dbReference>
<keyword evidence="2" id="KW-0378">Hydrolase</keyword>
<dbReference type="PANTHER" id="PTHR43739">
    <property type="entry name" value="XYLOGLUCANASE (EUROFUNG)"/>
    <property type="match status" value="1"/>
</dbReference>
<dbReference type="EMBL" id="JACCCO010000001">
    <property type="protein sequence ID" value="NYF39004.1"/>
    <property type="molecule type" value="Genomic_DNA"/>
</dbReference>
<evidence type="ECO:0000256" key="1">
    <source>
        <dbReference type="ARBA" id="ARBA00022729"/>
    </source>
</evidence>
<dbReference type="Pfam" id="PF00041">
    <property type="entry name" value="fn3"/>
    <property type="match status" value="1"/>
</dbReference>
<dbReference type="CDD" id="cd00063">
    <property type="entry name" value="FN3"/>
    <property type="match status" value="1"/>
</dbReference>
<dbReference type="InterPro" id="IPR003961">
    <property type="entry name" value="FN3_dom"/>
</dbReference>
<sequence>MDVSSAPWLTFGGNPSPPETAPKLGWMTESVEIDPFDSNRMMYGTGATIYGTEDLLKWDAGGQFTIKPMVRGLEETAVLDLVSPPTGRTYPALYAAATVDGTAGVFRSDDAGATWVRINDDRHRYGNMGDAITGDPRIHGRVYLGTNGRGVLYADPSGTVPPGDDTTPPSRSGRPAASSVTSSGATLTWAASTDDTGVSGYDVYREAGTTDVKAGSPASPAFTLTGLSPATSYTYYVVARDAAGNVSAASDPVTFTTTSGGGQPGGCTAAYKVVNSWPGGSRARSR</sequence>
<dbReference type="Proteomes" id="UP000576393">
    <property type="component" value="Unassembled WGS sequence"/>
</dbReference>
<dbReference type="PROSITE" id="PS50853">
    <property type="entry name" value="FN3"/>
    <property type="match status" value="1"/>
</dbReference>
<comment type="similarity">
    <text evidence="6">Belongs to the glycosyl hydrolase 74 family.</text>
</comment>
<proteinExistence type="inferred from homology"/>
<evidence type="ECO:0000256" key="3">
    <source>
        <dbReference type="ARBA" id="ARBA00023277"/>
    </source>
</evidence>
<comment type="caution">
    <text evidence="9">The sequence shown here is derived from an EMBL/GenBank/DDBJ whole genome shotgun (WGS) entry which is preliminary data.</text>
</comment>
<evidence type="ECO:0000256" key="4">
    <source>
        <dbReference type="ARBA" id="ARBA00023295"/>
    </source>
</evidence>